<dbReference type="InterPro" id="IPR029058">
    <property type="entry name" value="AB_hydrolase_fold"/>
</dbReference>
<sequence length="395" mass="45023">MSTSLDYLRWRGDLPFDSIHPLNSVDASLFASISYLPIDHTAVGHTLGEAASKLAKLPSFQVQMHGETATEILLLPQSPRFGEVKILDWTNRMEKDPVPLQFNAATFRIDSSTILITYRGTDSTMIGWNEDFNMNYMPEVYGQDVAASYLKDIAARFPNDRIYLTGHSKGGNFACYALSVVIPEIQDRVIRAYNFDGPGFYYQVASSPSFQRAMPKMKTYIPESSTIGTMLDHPERTLVVKCTVPFHQQHDPRRWSVGRDSFVLAEGLSPTARMLRHALIHFNHTIPVAKRSEVFPSMFDTFENYNIKDVNQFGGKLTGTYRFSRILMSMDPEVRQVLLAMFGDIWESYRKNIAPFGNSLFDRYPKSNDSKKAPVFFEFYDPKYAQKQLPAPKKK</sequence>
<dbReference type="InterPro" id="IPR024499">
    <property type="entry name" value="Mbeg1-like"/>
</dbReference>
<dbReference type="AlphaFoldDB" id="A0A916VHQ1"/>
<dbReference type="Proteomes" id="UP000677218">
    <property type="component" value="Unassembled WGS sequence"/>
</dbReference>
<organism evidence="1 2">
    <name type="scientific">Lactobacillus corticis</name>
    <dbReference type="NCBI Taxonomy" id="2201249"/>
    <lineage>
        <taxon>Bacteria</taxon>
        <taxon>Bacillati</taxon>
        <taxon>Bacillota</taxon>
        <taxon>Bacilli</taxon>
        <taxon>Lactobacillales</taxon>
        <taxon>Lactobacillaceae</taxon>
        <taxon>Lactobacillus</taxon>
    </lineage>
</organism>
<dbReference type="RefSeq" id="WP_212780244.1">
    <property type="nucleotide sequence ID" value="NZ_BMAY01000002.1"/>
</dbReference>
<dbReference type="EMBL" id="BMAY01000002">
    <property type="protein sequence ID" value="GFZ26548.1"/>
    <property type="molecule type" value="Genomic_DNA"/>
</dbReference>
<dbReference type="Pfam" id="PF11187">
    <property type="entry name" value="Mbeg1-like"/>
    <property type="match status" value="1"/>
</dbReference>
<protein>
    <submittedName>
        <fullName evidence="1">Esterase</fullName>
    </submittedName>
</protein>
<gene>
    <name evidence="1" type="ORF">LCB40_04280</name>
</gene>
<dbReference type="Gene3D" id="3.40.50.1820">
    <property type="entry name" value="alpha/beta hydrolase"/>
    <property type="match status" value="1"/>
</dbReference>
<dbReference type="SUPFAM" id="SSF53474">
    <property type="entry name" value="alpha/beta-Hydrolases"/>
    <property type="match status" value="1"/>
</dbReference>
<evidence type="ECO:0000313" key="1">
    <source>
        <dbReference type="EMBL" id="GFZ26548.1"/>
    </source>
</evidence>
<name>A0A916VHQ1_9LACO</name>
<evidence type="ECO:0000313" key="2">
    <source>
        <dbReference type="Proteomes" id="UP000677218"/>
    </source>
</evidence>
<comment type="caution">
    <text evidence="1">The sequence shown here is derived from an EMBL/GenBank/DDBJ whole genome shotgun (WGS) entry which is preliminary data.</text>
</comment>
<reference evidence="1" key="1">
    <citation type="submission" date="2020-08" db="EMBL/GenBank/DDBJ databases">
        <title>Taxonomic study for Lactobacillus species isolated from hardwood bark.</title>
        <authorList>
            <person name="Tohno M."/>
            <person name="Tanizawa Y."/>
        </authorList>
    </citation>
    <scope>NUCLEOTIDE SEQUENCE</scope>
    <source>
        <strain evidence="1">B40</strain>
    </source>
</reference>
<accession>A0A916VHQ1</accession>
<proteinExistence type="predicted"/>
<keyword evidence="2" id="KW-1185">Reference proteome</keyword>